<accession>A0A3N2DKH4</accession>
<dbReference type="RefSeq" id="WP_123713179.1">
    <property type="nucleotide sequence ID" value="NZ_RKHR01000005.1"/>
</dbReference>
<organism evidence="1 2">
    <name type="scientific">Sinobacterium caligoides</name>
    <dbReference type="NCBI Taxonomy" id="933926"/>
    <lineage>
        <taxon>Bacteria</taxon>
        <taxon>Pseudomonadati</taxon>
        <taxon>Pseudomonadota</taxon>
        <taxon>Gammaproteobacteria</taxon>
        <taxon>Cellvibrionales</taxon>
        <taxon>Spongiibacteraceae</taxon>
        <taxon>Sinobacterium</taxon>
    </lineage>
</organism>
<name>A0A3N2DKH4_9GAMM</name>
<keyword evidence="2" id="KW-1185">Reference proteome</keyword>
<evidence type="ECO:0000313" key="1">
    <source>
        <dbReference type="EMBL" id="ROS00202.1"/>
    </source>
</evidence>
<gene>
    <name evidence="1" type="ORF">EDC56_2840</name>
</gene>
<comment type="caution">
    <text evidence="1">The sequence shown here is derived from an EMBL/GenBank/DDBJ whole genome shotgun (WGS) entry which is preliminary data.</text>
</comment>
<reference evidence="1 2" key="1">
    <citation type="submission" date="2018-11" db="EMBL/GenBank/DDBJ databases">
        <title>Genomic Encyclopedia of Type Strains, Phase IV (KMG-IV): sequencing the most valuable type-strain genomes for metagenomic binning, comparative biology and taxonomic classification.</title>
        <authorList>
            <person name="Goeker M."/>
        </authorList>
    </citation>
    <scope>NUCLEOTIDE SEQUENCE [LARGE SCALE GENOMIC DNA]</scope>
    <source>
        <strain evidence="1 2">DSM 100316</strain>
    </source>
</reference>
<dbReference type="Proteomes" id="UP000275394">
    <property type="component" value="Unassembled WGS sequence"/>
</dbReference>
<dbReference type="EMBL" id="RKHR01000005">
    <property type="protein sequence ID" value="ROS00202.1"/>
    <property type="molecule type" value="Genomic_DNA"/>
</dbReference>
<proteinExistence type="predicted"/>
<sequence>MFSELLAFKELVSSLYNWLRGRGASSEKGANGETIGERFIRLFKSHGVHHNQIPKFFGHNISLADLQDNDRLLDKLTDKTLQDAADLFSVRREWLDGASDKVYKAHYCYKMPERFVNLINTLKQRSEIIHGRFFIAPESKGWQSCQLVIEECVGNIGDKQVFRYHFLDDEMDFHYWRCRCYFVFFIAYAREQGVYINASLITKRDFVQFFEDHRNIPKLDEHSGGMSSMGQRIDVEQLIYDTDYLTEGLRGLAIDKTLALNLWDELTDSYLKENIRPLTID</sequence>
<dbReference type="AlphaFoldDB" id="A0A3N2DKH4"/>
<dbReference type="OrthoDB" id="7057732at2"/>
<evidence type="ECO:0000313" key="2">
    <source>
        <dbReference type="Proteomes" id="UP000275394"/>
    </source>
</evidence>
<protein>
    <submittedName>
        <fullName evidence="1">Uncharacterized protein</fullName>
    </submittedName>
</protein>